<dbReference type="Proteomes" id="UP001501821">
    <property type="component" value="Unassembled WGS sequence"/>
</dbReference>
<keyword evidence="1" id="KW-0812">Transmembrane</keyword>
<accession>A0ABP7HPM5</accession>
<evidence type="ECO:0000313" key="2">
    <source>
        <dbReference type="EMBL" id="GAA3801253.1"/>
    </source>
</evidence>
<evidence type="ECO:0008006" key="4">
    <source>
        <dbReference type="Google" id="ProtNLM"/>
    </source>
</evidence>
<feature type="transmembrane region" description="Helical" evidence="1">
    <location>
        <begin position="65"/>
        <end position="84"/>
    </location>
</feature>
<keyword evidence="3" id="KW-1185">Reference proteome</keyword>
<feature type="transmembrane region" description="Helical" evidence="1">
    <location>
        <begin position="179"/>
        <end position="201"/>
    </location>
</feature>
<dbReference type="EMBL" id="BAABAH010000001">
    <property type="protein sequence ID" value="GAA3801253.1"/>
    <property type="molecule type" value="Genomic_DNA"/>
</dbReference>
<keyword evidence="1" id="KW-1133">Transmembrane helix</keyword>
<gene>
    <name evidence="2" type="ORF">GCM10022242_00240</name>
</gene>
<reference evidence="3" key="1">
    <citation type="journal article" date="2019" name="Int. J. Syst. Evol. Microbiol.">
        <title>The Global Catalogue of Microorganisms (GCM) 10K type strain sequencing project: providing services to taxonomists for standard genome sequencing and annotation.</title>
        <authorList>
            <consortium name="The Broad Institute Genomics Platform"/>
            <consortium name="The Broad Institute Genome Sequencing Center for Infectious Disease"/>
            <person name="Wu L."/>
            <person name="Ma J."/>
        </authorList>
    </citation>
    <scope>NUCLEOTIDE SEQUENCE [LARGE SCALE GENOMIC DNA]</scope>
    <source>
        <strain evidence="3">JCM 16953</strain>
    </source>
</reference>
<keyword evidence="1" id="KW-0472">Membrane</keyword>
<feature type="transmembrane region" description="Helical" evidence="1">
    <location>
        <begin position="35"/>
        <end position="53"/>
    </location>
</feature>
<protein>
    <recommendedName>
        <fullName evidence="4">DUF4386 family protein</fullName>
    </recommendedName>
</protein>
<organism evidence="2 3">
    <name type="scientific">Nocardioides panacisoli</name>
    <dbReference type="NCBI Taxonomy" id="627624"/>
    <lineage>
        <taxon>Bacteria</taxon>
        <taxon>Bacillati</taxon>
        <taxon>Actinomycetota</taxon>
        <taxon>Actinomycetes</taxon>
        <taxon>Propionibacteriales</taxon>
        <taxon>Nocardioidaceae</taxon>
        <taxon>Nocardioides</taxon>
    </lineage>
</organism>
<feature type="transmembrane region" description="Helical" evidence="1">
    <location>
        <begin position="153"/>
        <end position="173"/>
    </location>
</feature>
<sequence length="217" mass="22948">MLFILITQFHTGGDANDHHSIFAAYAHSRDWKGVHALQFATVAVIVAGLVMLHSALEAFTAGRAWAARVGAALAVVSLALYGVLQAVDGIGNKQVDHAWATASGADKSARFASAESMRWLEWGMSSYHAYAMGLALVAFAVAMVAAGSVVPRALACLVALSGLAYLAEGWVAGEQGFNATHSVLIIASWVFSLAWMTWLVVDSGRTSDQRSVRAASR</sequence>
<evidence type="ECO:0000313" key="3">
    <source>
        <dbReference type="Proteomes" id="UP001501821"/>
    </source>
</evidence>
<name>A0ABP7HPM5_9ACTN</name>
<proteinExistence type="predicted"/>
<comment type="caution">
    <text evidence="2">The sequence shown here is derived from an EMBL/GenBank/DDBJ whole genome shotgun (WGS) entry which is preliminary data.</text>
</comment>
<evidence type="ECO:0000256" key="1">
    <source>
        <dbReference type="SAM" id="Phobius"/>
    </source>
</evidence>
<feature type="transmembrane region" description="Helical" evidence="1">
    <location>
        <begin position="127"/>
        <end position="146"/>
    </location>
</feature>